<gene>
    <name evidence="2" type="ORF">HIM_06994</name>
</gene>
<organism evidence="2 3">
    <name type="scientific">Hirsutella minnesotensis 3608</name>
    <dbReference type="NCBI Taxonomy" id="1043627"/>
    <lineage>
        <taxon>Eukaryota</taxon>
        <taxon>Fungi</taxon>
        <taxon>Dikarya</taxon>
        <taxon>Ascomycota</taxon>
        <taxon>Pezizomycotina</taxon>
        <taxon>Sordariomycetes</taxon>
        <taxon>Hypocreomycetidae</taxon>
        <taxon>Hypocreales</taxon>
        <taxon>Ophiocordycipitaceae</taxon>
        <taxon>Hirsutella</taxon>
    </lineage>
</organism>
<evidence type="ECO:0000313" key="2">
    <source>
        <dbReference type="EMBL" id="KJZ73661.1"/>
    </source>
</evidence>
<dbReference type="Proteomes" id="UP000054481">
    <property type="component" value="Unassembled WGS sequence"/>
</dbReference>
<feature type="chain" id="PRO_5002525794" description="Extracellular membrane protein CFEM domain-containing protein" evidence="1">
    <location>
        <begin position="17"/>
        <end position="161"/>
    </location>
</feature>
<protein>
    <recommendedName>
        <fullName evidence="4">Extracellular membrane protein CFEM domain-containing protein</fullName>
    </recommendedName>
</protein>
<keyword evidence="1" id="KW-0732">Signal</keyword>
<proteinExistence type="predicted"/>
<sequence length="161" mass="16513">MKAAVASLLVAGVAQASQHNTMAAQDVDRMMGIQVGDFMQTMGIMDNFPKELFQKVKCVAPCLIKATKKISCGGKDLVSTACDNVDKVKNSSEKCITSKNCGVDGGLINLVARKAKEICQSRNSYGGGGEQGGYGGGGDKGGYGGDKGGDKGGYGGGKQGY</sequence>
<evidence type="ECO:0000256" key="1">
    <source>
        <dbReference type="SAM" id="SignalP"/>
    </source>
</evidence>
<feature type="signal peptide" evidence="1">
    <location>
        <begin position="1"/>
        <end position="16"/>
    </location>
</feature>
<accession>A0A0F7ZIF9</accession>
<keyword evidence="3" id="KW-1185">Reference proteome</keyword>
<name>A0A0F7ZIF9_9HYPO</name>
<evidence type="ECO:0000313" key="3">
    <source>
        <dbReference type="Proteomes" id="UP000054481"/>
    </source>
</evidence>
<dbReference type="EMBL" id="KQ030533">
    <property type="protein sequence ID" value="KJZ73661.1"/>
    <property type="molecule type" value="Genomic_DNA"/>
</dbReference>
<dbReference type="AlphaFoldDB" id="A0A0F7ZIF9"/>
<evidence type="ECO:0008006" key="4">
    <source>
        <dbReference type="Google" id="ProtNLM"/>
    </source>
</evidence>
<reference evidence="2 3" key="1">
    <citation type="journal article" date="2014" name="Genome Biol. Evol.">
        <title>Comparative genomics and transcriptomics analyses reveal divergent lifestyle features of nematode endoparasitic fungus Hirsutella minnesotensis.</title>
        <authorList>
            <person name="Lai Y."/>
            <person name="Liu K."/>
            <person name="Zhang X."/>
            <person name="Zhang X."/>
            <person name="Li K."/>
            <person name="Wang N."/>
            <person name="Shu C."/>
            <person name="Wu Y."/>
            <person name="Wang C."/>
            <person name="Bushley K.E."/>
            <person name="Xiang M."/>
            <person name="Liu X."/>
        </authorList>
    </citation>
    <scope>NUCLEOTIDE SEQUENCE [LARGE SCALE GENOMIC DNA]</scope>
    <source>
        <strain evidence="2 3">3608</strain>
    </source>
</reference>